<feature type="transmembrane region" description="Helical" evidence="6">
    <location>
        <begin position="33"/>
        <end position="57"/>
    </location>
</feature>
<name>A0ABU0CX89_9BACI</name>
<sequence>MKRLQRSASNRMLAGICGGLGEYFNIDPTMIRLLMIVGLFISMGTFVLIYVLAIFVIPPEQ</sequence>
<proteinExistence type="predicted"/>
<evidence type="ECO:0000256" key="4">
    <source>
        <dbReference type="ARBA" id="ARBA00022989"/>
    </source>
</evidence>
<dbReference type="EMBL" id="JAUSUQ010000021">
    <property type="protein sequence ID" value="MDQ0340863.1"/>
    <property type="molecule type" value="Genomic_DNA"/>
</dbReference>
<keyword evidence="3 6" id="KW-0812">Transmembrane</keyword>
<evidence type="ECO:0000256" key="1">
    <source>
        <dbReference type="ARBA" id="ARBA00004162"/>
    </source>
</evidence>
<evidence type="ECO:0000259" key="7">
    <source>
        <dbReference type="Pfam" id="PF04024"/>
    </source>
</evidence>
<keyword evidence="9" id="KW-1185">Reference proteome</keyword>
<evidence type="ECO:0000256" key="3">
    <source>
        <dbReference type="ARBA" id="ARBA00022692"/>
    </source>
</evidence>
<protein>
    <submittedName>
        <fullName evidence="8">Phage shock protein C</fullName>
    </submittedName>
</protein>
<dbReference type="Proteomes" id="UP001232445">
    <property type="component" value="Unassembled WGS sequence"/>
</dbReference>
<accession>A0ABU0CX89</accession>
<dbReference type="InterPro" id="IPR052027">
    <property type="entry name" value="PspC"/>
</dbReference>
<gene>
    <name evidence="8" type="ORF">J2S00_003703</name>
</gene>
<keyword evidence="5 6" id="KW-0472">Membrane</keyword>
<evidence type="ECO:0000313" key="9">
    <source>
        <dbReference type="Proteomes" id="UP001232445"/>
    </source>
</evidence>
<dbReference type="RefSeq" id="WP_307343232.1">
    <property type="nucleotide sequence ID" value="NZ_JAUSUQ010000021.1"/>
</dbReference>
<evidence type="ECO:0000313" key="8">
    <source>
        <dbReference type="EMBL" id="MDQ0340863.1"/>
    </source>
</evidence>
<evidence type="ECO:0000256" key="5">
    <source>
        <dbReference type="ARBA" id="ARBA00023136"/>
    </source>
</evidence>
<dbReference type="PANTHER" id="PTHR33885:SF3">
    <property type="entry name" value="PHAGE SHOCK PROTEIN C"/>
    <property type="match status" value="1"/>
</dbReference>
<comment type="subcellular location">
    <subcellularLocation>
        <location evidence="1">Cell membrane</location>
        <topology evidence="1">Single-pass membrane protein</topology>
    </subcellularLocation>
</comment>
<keyword evidence="4 6" id="KW-1133">Transmembrane helix</keyword>
<organism evidence="8 9">
    <name type="scientific">Caldalkalibacillus uzonensis</name>
    <dbReference type="NCBI Taxonomy" id="353224"/>
    <lineage>
        <taxon>Bacteria</taxon>
        <taxon>Bacillati</taxon>
        <taxon>Bacillota</taxon>
        <taxon>Bacilli</taxon>
        <taxon>Bacillales</taxon>
        <taxon>Bacillaceae</taxon>
        <taxon>Caldalkalibacillus</taxon>
    </lineage>
</organism>
<feature type="domain" description="Phage shock protein PspC N-terminal" evidence="7">
    <location>
        <begin position="2"/>
        <end position="60"/>
    </location>
</feature>
<comment type="caution">
    <text evidence="8">The sequence shown here is derived from an EMBL/GenBank/DDBJ whole genome shotgun (WGS) entry which is preliminary data.</text>
</comment>
<evidence type="ECO:0000256" key="2">
    <source>
        <dbReference type="ARBA" id="ARBA00022475"/>
    </source>
</evidence>
<keyword evidence="2" id="KW-1003">Cell membrane</keyword>
<dbReference type="Pfam" id="PF04024">
    <property type="entry name" value="PspC"/>
    <property type="match status" value="1"/>
</dbReference>
<evidence type="ECO:0000256" key="6">
    <source>
        <dbReference type="SAM" id="Phobius"/>
    </source>
</evidence>
<dbReference type="PANTHER" id="PTHR33885">
    <property type="entry name" value="PHAGE SHOCK PROTEIN C"/>
    <property type="match status" value="1"/>
</dbReference>
<reference evidence="8 9" key="1">
    <citation type="submission" date="2023-07" db="EMBL/GenBank/DDBJ databases">
        <title>Genomic Encyclopedia of Type Strains, Phase IV (KMG-IV): sequencing the most valuable type-strain genomes for metagenomic binning, comparative biology and taxonomic classification.</title>
        <authorList>
            <person name="Goeker M."/>
        </authorList>
    </citation>
    <scope>NUCLEOTIDE SEQUENCE [LARGE SCALE GENOMIC DNA]</scope>
    <source>
        <strain evidence="8 9">DSM 17740</strain>
    </source>
</reference>
<dbReference type="InterPro" id="IPR007168">
    <property type="entry name" value="Phageshock_PspC_N"/>
</dbReference>